<dbReference type="EMBL" id="JABFUD020000023">
    <property type="protein sequence ID" value="KAI5061040.1"/>
    <property type="molecule type" value="Genomic_DNA"/>
</dbReference>
<keyword evidence="1" id="KW-0812">Transmembrane</keyword>
<dbReference type="Proteomes" id="UP000886520">
    <property type="component" value="Chromosome 23"/>
</dbReference>
<evidence type="ECO:0000259" key="2">
    <source>
        <dbReference type="Pfam" id="PF25433"/>
    </source>
</evidence>
<gene>
    <name evidence="3" type="ORF">GOP47_0023545</name>
</gene>
<organism evidence="3 4">
    <name type="scientific">Adiantum capillus-veneris</name>
    <name type="common">Maidenhair fern</name>
    <dbReference type="NCBI Taxonomy" id="13818"/>
    <lineage>
        <taxon>Eukaryota</taxon>
        <taxon>Viridiplantae</taxon>
        <taxon>Streptophyta</taxon>
        <taxon>Embryophyta</taxon>
        <taxon>Tracheophyta</taxon>
        <taxon>Polypodiopsida</taxon>
        <taxon>Polypodiidae</taxon>
        <taxon>Polypodiales</taxon>
        <taxon>Pteridineae</taxon>
        <taxon>Pteridaceae</taxon>
        <taxon>Vittarioideae</taxon>
        <taxon>Adiantum</taxon>
    </lineage>
</organism>
<comment type="caution">
    <text evidence="3">The sequence shown here is derived from an EMBL/GenBank/DDBJ whole genome shotgun (WGS) entry which is preliminary data.</text>
</comment>
<dbReference type="PANTHER" id="PTHR37230">
    <property type="entry name" value="OS06G0731300 PROTEIN"/>
    <property type="match status" value="1"/>
</dbReference>
<dbReference type="InterPro" id="IPR057217">
    <property type="entry name" value="DUF7895"/>
</dbReference>
<sequence length="192" mass="20278">MCSQALVTSASSLRAFGGKESCSPLCQKDLLKVLQICGRQRCKSSGSSSQFCERAYTSMGSQICTFQCRKRHVRQTHTSIVNALPPEAVSVAAAIVIVGASAVALLWMNQDKLQAMSSETEKCGSCDGSGLCSACNGEGFQLKDLSAEAAGKARANARNAATRYTAGLAKKWSYCPNCSGSRKCPACDGRDL</sequence>
<protein>
    <recommendedName>
        <fullName evidence="2">DUF7895 domain-containing protein</fullName>
    </recommendedName>
</protein>
<evidence type="ECO:0000313" key="3">
    <source>
        <dbReference type="EMBL" id="KAI5061040.1"/>
    </source>
</evidence>
<feature type="transmembrane region" description="Helical" evidence="1">
    <location>
        <begin position="88"/>
        <end position="108"/>
    </location>
</feature>
<evidence type="ECO:0000313" key="4">
    <source>
        <dbReference type="Proteomes" id="UP000886520"/>
    </source>
</evidence>
<keyword evidence="1" id="KW-0472">Membrane</keyword>
<accession>A0A9D4U466</accession>
<dbReference type="AlphaFoldDB" id="A0A9D4U466"/>
<dbReference type="PANTHER" id="PTHR37230:SF1">
    <property type="entry name" value="OS06G0731300 PROTEIN"/>
    <property type="match status" value="1"/>
</dbReference>
<reference evidence="3" key="1">
    <citation type="submission" date="2021-01" db="EMBL/GenBank/DDBJ databases">
        <title>Adiantum capillus-veneris genome.</title>
        <authorList>
            <person name="Fang Y."/>
            <person name="Liao Q."/>
        </authorList>
    </citation>
    <scope>NUCLEOTIDE SEQUENCE</scope>
    <source>
        <strain evidence="3">H3</strain>
        <tissue evidence="3">Leaf</tissue>
    </source>
</reference>
<keyword evidence="4" id="KW-1185">Reference proteome</keyword>
<name>A0A9D4U466_ADICA</name>
<keyword evidence="1" id="KW-1133">Transmembrane helix</keyword>
<evidence type="ECO:0000256" key="1">
    <source>
        <dbReference type="SAM" id="Phobius"/>
    </source>
</evidence>
<dbReference type="OrthoDB" id="1933346at2759"/>
<proteinExistence type="predicted"/>
<feature type="domain" description="DUF7895" evidence="2">
    <location>
        <begin position="120"/>
        <end position="190"/>
    </location>
</feature>
<dbReference type="Pfam" id="PF25433">
    <property type="entry name" value="DUF7895"/>
    <property type="match status" value="1"/>
</dbReference>